<feature type="transmembrane region" description="Helical" evidence="1">
    <location>
        <begin position="209"/>
        <end position="237"/>
    </location>
</feature>
<dbReference type="PANTHER" id="PTHR35337:SF1">
    <property type="entry name" value="SLR1478 PROTEIN"/>
    <property type="match status" value="1"/>
</dbReference>
<dbReference type="EMBL" id="QZEZ01000005">
    <property type="protein sequence ID" value="RJK95398.1"/>
    <property type="molecule type" value="Genomic_DNA"/>
</dbReference>
<protein>
    <submittedName>
        <fullName evidence="2">Stage II sporulation protein M</fullName>
    </submittedName>
</protein>
<dbReference type="AlphaFoldDB" id="A0A3A3Z1P5"/>
<feature type="transmembrane region" description="Helical" evidence="1">
    <location>
        <begin position="166"/>
        <end position="189"/>
    </location>
</feature>
<feature type="transmembrane region" description="Helical" evidence="1">
    <location>
        <begin position="288"/>
        <end position="307"/>
    </location>
</feature>
<keyword evidence="1" id="KW-0812">Transmembrane</keyword>
<feature type="transmembrane region" description="Helical" evidence="1">
    <location>
        <begin position="102"/>
        <end position="122"/>
    </location>
</feature>
<dbReference type="RefSeq" id="WP_119950751.1">
    <property type="nucleotide sequence ID" value="NZ_QZEZ01000005.1"/>
</dbReference>
<keyword evidence="3" id="KW-1185">Reference proteome</keyword>
<evidence type="ECO:0000313" key="2">
    <source>
        <dbReference type="EMBL" id="RJK95398.1"/>
    </source>
</evidence>
<proteinExistence type="predicted"/>
<keyword evidence="1" id="KW-0472">Membrane</keyword>
<reference evidence="2 3" key="1">
    <citation type="submission" date="2018-09" db="EMBL/GenBank/DDBJ databases">
        <title>YIM 75000 draft genome.</title>
        <authorList>
            <person name="Tang S."/>
            <person name="Feng Y."/>
        </authorList>
    </citation>
    <scope>NUCLEOTIDE SEQUENCE [LARGE SCALE GENOMIC DNA]</scope>
    <source>
        <strain evidence="2 3">YIM 75000</strain>
    </source>
</reference>
<dbReference type="OrthoDB" id="5243448at2"/>
<dbReference type="PANTHER" id="PTHR35337">
    <property type="entry name" value="SLR1478 PROTEIN"/>
    <property type="match status" value="1"/>
</dbReference>
<gene>
    <name evidence="2" type="ORF">D5H78_12120</name>
</gene>
<dbReference type="Proteomes" id="UP000265614">
    <property type="component" value="Unassembled WGS sequence"/>
</dbReference>
<organism evidence="2 3">
    <name type="scientific">Vallicoccus soli</name>
    <dbReference type="NCBI Taxonomy" id="2339232"/>
    <lineage>
        <taxon>Bacteria</taxon>
        <taxon>Bacillati</taxon>
        <taxon>Actinomycetota</taxon>
        <taxon>Actinomycetes</taxon>
        <taxon>Motilibacterales</taxon>
        <taxon>Vallicoccaceae</taxon>
        <taxon>Vallicoccus</taxon>
    </lineage>
</organism>
<keyword evidence="1" id="KW-1133">Transmembrane helix</keyword>
<dbReference type="Pfam" id="PF01944">
    <property type="entry name" value="SpoIIM"/>
    <property type="match status" value="1"/>
</dbReference>
<name>A0A3A3Z1P5_9ACTN</name>
<comment type="caution">
    <text evidence="2">The sequence shown here is derived from an EMBL/GenBank/DDBJ whole genome shotgun (WGS) entry which is preliminary data.</text>
</comment>
<feature type="transmembrane region" description="Helical" evidence="1">
    <location>
        <begin position="258"/>
        <end position="276"/>
    </location>
</feature>
<evidence type="ECO:0000313" key="3">
    <source>
        <dbReference type="Proteomes" id="UP000265614"/>
    </source>
</evidence>
<evidence type="ECO:0000256" key="1">
    <source>
        <dbReference type="SAM" id="Phobius"/>
    </source>
</evidence>
<accession>A0A3A3Z1P5</accession>
<sequence>MDLDAYVAVHRREWDRLAELVSRRRRLAGEEVDELVELYQRTATHLSVVRSAAPDAALVARLSTLVARARSAVTGAHAPAWREVLRFVLVVFPAACYRSMRWWVPTALAFVLVSAAIAAWVASTPEVQAGIGSPAEVRQLVEEDFEDYYSTDPAGSFAFRVWTNNAWVAALSLALGAPTLGLAVLWLLLQNALNVAASAGLMAANDRLGLFFGLILPHGLLELTAVFVAAGAGLRLGWTVVSPGERTRSRALAEEGRAAAAIGLGLVGVLLVSGVVEAFVTPSPLPTWARVGIGVVVEVAFLAYVVVLGRRAVRRGETGDLERAEAGDVLPAAG</sequence>
<dbReference type="InterPro" id="IPR002798">
    <property type="entry name" value="SpoIIM-like"/>
</dbReference>